<dbReference type="Gene3D" id="3.30.750.24">
    <property type="entry name" value="STAS domain"/>
    <property type="match status" value="1"/>
</dbReference>
<dbReference type="PANTHER" id="PTHR35526:SF3">
    <property type="entry name" value="ANTI-SIGMA-F FACTOR RSBW"/>
    <property type="match status" value="1"/>
</dbReference>
<keyword evidence="1" id="KW-0723">Serine/threonine-protein kinase</keyword>
<keyword evidence="1" id="KW-0808">Transferase</keyword>
<evidence type="ECO:0000256" key="1">
    <source>
        <dbReference type="ARBA" id="ARBA00022527"/>
    </source>
</evidence>
<dbReference type="SUPFAM" id="SSF55874">
    <property type="entry name" value="ATPase domain of HSP90 chaperone/DNA topoisomerase II/histidine kinase"/>
    <property type="match status" value="1"/>
</dbReference>
<accession>A0A229SQ63</accession>
<reference evidence="4" key="1">
    <citation type="submission" date="2017-07" db="EMBL/GenBank/DDBJ databases">
        <title>Comparative genome mining reveals phylogenetic distribution patterns of secondary metabolites in Amycolatopsis.</title>
        <authorList>
            <person name="Adamek M."/>
            <person name="Alanjary M."/>
            <person name="Sales-Ortells H."/>
            <person name="Goodfellow M."/>
            <person name="Bull A.T."/>
            <person name="Kalinowski J."/>
            <person name="Ziemert N."/>
        </authorList>
    </citation>
    <scope>NUCLEOTIDE SEQUENCE [LARGE SCALE GENOMIC DNA]</scope>
    <source>
        <strain evidence="4">H5</strain>
    </source>
</reference>
<dbReference type="EMBL" id="NMUL01000049">
    <property type="protein sequence ID" value="OXM61187.1"/>
    <property type="molecule type" value="Genomic_DNA"/>
</dbReference>
<dbReference type="OrthoDB" id="4327509at2"/>
<dbReference type="InterPro" id="IPR036513">
    <property type="entry name" value="STAS_dom_sf"/>
</dbReference>
<gene>
    <name evidence="3" type="ORF">CF165_39775</name>
</gene>
<proteinExistence type="predicted"/>
<dbReference type="RefSeq" id="WP_093952746.1">
    <property type="nucleotide sequence ID" value="NZ_NMUL01000049.1"/>
</dbReference>
<dbReference type="AlphaFoldDB" id="A0A229SQ63"/>
<evidence type="ECO:0000259" key="2">
    <source>
        <dbReference type="Pfam" id="PF13581"/>
    </source>
</evidence>
<dbReference type="CDD" id="cd16936">
    <property type="entry name" value="HATPase_RsbW-like"/>
    <property type="match status" value="1"/>
</dbReference>
<comment type="caution">
    <text evidence="3">The sequence shown here is derived from an EMBL/GenBank/DDBJ whole genome shotgun (WGS) entry which is preliminary data.</text>
</comment>
<sequence length="244" mass="26252">MTGVRLAPEFRATSTVVTATGALTLATYPRLRDGVLKFATDAPGCLIADIRGLDVEDAKLLSVFSTIAMRISDWPGVSFSLVSDRADHRAGLKEQVIDRFVAVHPDVAAAEEARDRAPRRRAVRQLAPSPLASGVARRFVGEVCAEWAVPGYVEDAQLVVTELVENAVRHTGSSPRLRLELRRGVFSVAVSDDDPRPAVLLERLGVAEPGLGLRLVAQTARTWGCSRSWGGGKVVWAVLARHAG</sequence>
<dbReference type="InterPro" id="IPR003594">
    <property type="entry name" value="HATPase_dom"/>
</dbReference>
<evidence type="ECO:0000313" key="3">
    <source>
        <dbReference type="EMBL" id="OXM61187.1"/>
    </source>
</evidence>
<keyword evidence="1" id="KW-0418">Kinase</keyword>
<dbReference type="Pfam" id="PF13581">
    <property type="entry name" value="HATPase_c_2"/>
    <property type="match status" value="1"/>
</dbReference>
<dbReference type="Gene3D" id="3.30.565.10">
    <property type="entry name" value="Histidine kinase-like ATPase, C-terminal domain"/>
    <property type="match status" value="1"/>
</dbReference>
<dbReference type="InterPro" id="IPR050267">
    <property type="entry name" value="Anti-sigma-factor_SerPK"/>
</dbReference>
<name>A0A229SQ63_9PSEU</name>
<organism evidence="3 4">
    <name type="scientific">Amycolatopsis vastitatis</name>
    <dbReference type="NCBI Taxonomy" id="1905142"/>
    <lineage>
        <taxon>Bacteria</taxon>
        <taxon>Bacillati</taxon>
        <taxon>Actinomycetota</taxon>
        <taxon>Actinomycetes</taxon>
        <taxon>Pseudonocardiales</taxon>
        <taxon>Pseudonocardiaceae</taxon>
        <taxon>Amycolatopsis</taxon>
    </lineage>
</organism>
<evidence type="ECO:0000313" key="4">
    <source>
        <dbReference type="Proteomes" id="UP000215199"/>
    </source>
</evidence>
<dbReference type="Proteomes" id="UP000215199">
    <property type="component" value="Unassembled WGS sequence"/>
</dbReference>
<protein>
    <submittedName>
        <fullName evidence="3">Anti-anti-sigma factor</fullName>
    </submittedName>
</protein>
<dbReference type="PANTHER" id="PTHR35526">
    <property type="entry name" value="ANTI-SIGMA-F FACTOR RSBW-RELATED"/>
    <property type="match status" value="1"/>
</dbReference>
<dbReference type="InterPro" id="IPR036890">
    <property type="entry name" value="HATPase_C_sf"/>
</dbReference>
<feature type="domain" description="Histidine kinase/HSP90-like ATPase" evidence="2">
    <location>
        <begin position="135"/>
        <end position="237"/>
    </location>
</feature>
<keyword evidence="4" id="KW-1185">Reference proteome</keyword>